<feature type="chain" id="PRO_5046097380" evidence="3">
    <location>
        <begin position="30"/>
        <end position="612"/>
    </location>
</feature>
<evidence type="ECO:0000256" key="1">
    <source>
        <dbReference type="SAM" id="MobiDB-lite"/>
    </source>
</evidence>
<reference evidence="5" key="1">
    <citation type="submission" date="2025-08" db="UniProtKB">
        <authorList>
            <consortium name="RefSeq"/>
        </authorList>
    </citation>
    <scope>IDENTIFICATION</scope>
</reference>
<keyword evidence="4" id="KW-1185">Reference proteome</keyword>
<dbReference type="GeneID" id="101847162"/>
<keyword evidence="2" id="KW-0472">Membrane</keyword>
<feature type="signal peptide" evidence="3">
    <location>
        <begin position="1"/>
        <end position="29"/>
    </location>
</feature>
<feature type="region of interest" description="Disordered" evidence="1">
    <location>
        <begin position="461"/>
        <end position="492"/>
    </location>
</feature>
<evidence type="ECO:0000313" key="5">
    <source>
        <dbReference type="RefSeq" id="XP_012945472.1"/>
    </source>
</evidence>
<keyword evidence="2" id="KW-1133">Transmembrane helix</keyword>
<keyword evidence="3" id="KW-0732">Signal</keyword>
<evidence type="ECO:0000256" key="2">
    <source>
        <dbReference type="SAM" id="Phobius"/>
    </source>
</evidence>
<keyword evidence="2" id="KW-0812">Transmembrane</keyword>
<name>A0ABM1AD84_APLCA</name>
<evidence type="ECO:0000313" key="4">
    <source>
        <dbReference type="Proteomes" id="UP000694888"/>
    </source>
</evidence>
<sequence>MVLTQRCVSAPQLLCLAVLSSFLLGQAASYNCSAGSACGWLAVCSDHQCVCQDPFTLHANGRDCQNDSCSSDSCLQCDTPDVCLKCVSFISQSAGVCLSRCEGTAEERDGNLVCTGRDSEGVDVVVAVAVGVGAGAVVCLLVVIGVCVYVRRTIRNVDLQSKHYSSRQMETGHVKQFPTYQNDGFETESQADYSPHRIDPLEYANELDRLRPQADTLMALLSQTRSKTRAMAASDPRLPTYKGVIHQLCRVLVLLHKKDPVVSIPSDAPGLLHWAQQMLDDHREQQSSSGGTIELPVAQISTVDLGLEAPTSPVYATPDSSQGHSSPIPPAVASPYSSVPVPVNHGTFGRSKRPGFATISRTPSVPNGALIRSLEADDNIQNIFAGKAESNPGAESRTSTFLRREDFQSFLIDGGEKSEAHNSSLERSSNKENLASESVQTISKVDGFDGEAVVEMRKRTLKPNQPAADRPVPAQKPARAKYPGAAPPGGGIESAKSVKKNIITNPNAIKKSSSLTAKHGKASTSAPTMGYFANGHYYDPNPMPVQDGELYAPGSSYSDRSNVMSTFLGDLPNSRSPSASSCEDDGEDSENSGGDLDVFPFDPNDATDPVEV</sequence>
<feature type="compositionally biased region" description="Low complexity" evidence="1">
    <location>
        <begin position="333"/>
        <end position="343"/>
    </location>
</feature>
<feature type="transmembrane region" description="Helical" evidence="2">
    <location>
        <begin position="124"/>
        <end position="150"/>
    </location>
</feature>
<organism evidence="4 5">
    <name type="scientific">Aplysia californica</name>
    <name type="common">California sea hare</name>
    <dbReference type="NCBI Taxonomy" id="6500"/>
    <lineage>
        <taxon>Eukaryota</taxon>
        <taxon>Metazoa</taxon>
        <taxon>Spiralia</taxon>
        <taxon>Lophotrochozoa</taxon>
        <taxon>Mollusca</taxon>
        <taxon>Gastropoda</taxon>
        <taxon>Heterobranchia</taxon>
        <taxon>Euthyneura</taxon>
        <taxon>Tectipleura</taxon>
        <taxon>Aplysiida</taxon>
        <taxon>Aplysioidea</taxon>
        <taxon>Aplysiidae</taxon>
        <taxon>Aplysia</taxon>
    </lineage>
</organism>
<feature type="region of interest" description="Disordered" evidence="1">
    <location>
        <begin position="413"/>
        <end position="438"/>
    </location>
</feature>
<accession>A0ABM1AD84</accession>
<proteinExistence type="predicted"/>
<dbReference type="SUPFAM" id="SSF57184">
    <property type="entry name" value="Growth factor receptor domain"/>
    <property type="match status" value="1"/>
</dbReference>
<evidence type="ECO:0000256" key="3">
    <source>
        <dbReference type="SAM" id="SignalP"/>
    </source>
</evidence>
<dbReference type="RefSeq" id="XP_012945472.1">
    <property type="nucleotide sequence ID" value="XM_013090018.2"/>
</dbReference>
<protein>
    <submittedName>
        <fullName evidence="5">Uncharacterized protein LOC101847162</fullName>
    </submittedName>
</protein>
<dbReference type="InterPro" id="IPR009030">
    <property type="entry name" value="Growth_fac_rcpt_cys_sf"/>
</dbReference>
<gene>
    <name evidence="5" type="primary">LOC101847162</name>
</gene>
<feature type="compositionally biased region" description="Polar residues" evidence="1">
    <location>
        <begin position="555"/>
        <end position="565"/>
    </location>
</feature>
<feature type="region of interest" description="Disordered" evidence="1">
    <location>
        <begin position="549"/>
        <end position="612"/>
    </location>
</feature>
<feature type="compositionally biased region" description="Polar residues" evidence="1">
    <location>
        <begin position="421"/>
        <end position="438"/>
    </location>
</feature>
<dbReference type="Proteomes" id="UP000694888">
    <property type="component" value="Unplaced"/>
</dbReference>
<feature type="region of interest" description="Disordered" evidence="1">
    <location>
        <begin position="311"/>
        <end position="364"/>
    </location>
</feature>